<proteinExistence type="predicted"/>
<protein>
    <submittedName>
        <fullName evidence="1">Uncharacterized protein</fullName>
    </submittedName>
</protein>
<sequence length="49" mass="5765">MDTIGSHLQLNAVTITNQIAYFVLPFLQYKIDIQEFQINEDLQVYQFIS</sequence>
<feature type="non-terminal residue" evidence="1">
    <location>
        <position position="49"/>
    </location>
</feature>
<organism evidence="1">
    <name type="scientific">marine sediment metagenome</name>
    <dbReference type="NCBI Taxonomy" id="412755"/>
    <lineage>
        <taxon>unclassified sequences</taxon>
        <taxon>metagenomes</taxon>
        <taxon>ecological metagenomes</taxon>
    </lineage>
</organism>
<comment type="caution">
    <text evidence="1">The sequence shown here is derived from an EMBL/GenBank/DDBJ whole genome shotgun (WGS) entry which is preliminary data.</text>
</comment>
<evidence type="ECO:0000313" key="1">
    <source>
        <dbReference type="EMBL" id="GAG80514.1"/>
    </source>
</evidence>
<dbReference type="AlphaFoldDB" id="X1AF97"/>
<reference evidence="1" key="1">
    <citation type="journal article" date="2014" name="Front. Microbiol.">
        <title>High frequency of phylogenetically diverse reductive dehalogenase-homologous genes in deep subseafloor sedimentary metagenomes.</title>
        <authorList>
            <person name="Kawai M."/>
            <person name="Futagami T."/>
            <person name="Toyoda A."/>
            <person name="Takaki Y."/>
            <person name="Nishi S."/>
            <person name="Hori S."/>
            <person name="Arai W."/>
            <person name="Tsubouchi T."/>
            <person name="Morono Y."/>
            <person name="Uchiyama I."/>
            <person name="Ito T."/>
            <person name="Fujiyama A."/>
            <person name="Inagaki F."/>
            <person name="Takami H."/>
        </authorList>
    </citation>
    <scope>NUCLEOTIDE SEQUENCE</scope>
    <source>
        <strain evidence="1">Expedition CK06-06</strain>
    </source>
</reference>
<gene>
    <name evidence="1" type="ORF">S01H4_33553</name>
</gene>
<name>X1AF97_9ZZZZ</name>
<accession>X1AF97</accession>
<dbReference type="EMBL" id="BART01017675">
    <property type="protein sequence ID" value="GAG80514.1"/>
    <property type="molecule type" value="Genomic_DNA"/>
</dbReference>